<comment type="caution">
    <text evidence="14">The sequence shown here is derived from an EMBL/GenBank/DDBJ whole genome shotgun (WGS) entry which is preliminary data.</text>
</comment>
<dbReference type="InterPro" id="IPR037607">
    <property type="entry name" value="DGK"/>
</dbReference>
<dbReference type="GO" id="GO:0007200">
    <property type="term" value="P:phospholipase C-activating G protein-coupled receptor signaling pathway"/>
    <property type="evidence" value="ECO:0007669"/>
    <property type="project" value="InterPro"/>
</dbReference>
<reference evidence="14 15" key="1">
    <citation type="submission" date="2019-12" db="EMBL/GenBank/DDBJ databases">
        <authorList>
            <person name="Alioto T."/>
            <person name="Alioto T."/>
            <person name="Gomez Garrido J."/>
        </authorList>
    </citation>
    <scope>NUCLEOTIDE SEQUENCE [LARGE SCALE GENOMIC DNA]</scope>
</reference>
<dbReference type="InterPro" id="IPR022251">
    <property type="entry name" value="DUF3774_wound-induced"/>
</dbReference>
<evidence type="ECO:0000256" key="3">
    <source>
        <dbReference type="ARBA" id="ARBA00011245"/>
    </source>
</evidence>
<feature type="compositionally biased region" description="Acidic residues" evidence="12">
    <location>
        <begin position="469"/>
        <end position="484"/>
    </location>
</feature>
<dbReference type="SMART" id="SM00045">
    <property type="entry name" value="DAGKa"/>
    <property type="match status" value="1"/>
</dbReference>
<comment type="catalytic activity">
    <reaction evidence="1 11">
        <text>a 1,2-diacyl-sn-glycerol + ATP = a 1,2-diacyl-sn-glycero-3-phosphate + ADP + H(+)</text>
        <dbReference type="Rhea" id="RHEA:10272"/>
        <dbReference type="ChEBI" id="CHEBI:15378"/>
        <dbReference type="ChEBI" id="CHEBI:17815"/>
        <dbReference type="ChEBI" id="CHEBI:30616"/>
        <dbReference type="ChEBI" id="CHEBI:58608"/>
        <dbReference type="ChEBI" id="CHEBI:456216"/>
        <dbReference type="EC" id="2.7.1.107"/>
    </reaction>
</comment>
<proteinExistence type="inferred from homology"/>
<protein>
    <recommendedName>
        <fullName evidence="11">Diacylglycerol kinase</fullName>
        <shortName evidence="11">DAG kinase</shortName>
        <ecNumber evidence="11">2.7.1.107</ecNumber>
    </recommendedName>
</protein>
<evidence type="ECO:0000256" key="10">
    <source>
        <dbReference type="ARBA" id="ARBA00060336"/>
    </source>
</evidence>
<evidence type="ECO:0000256" key="7">
    <source>
        <dbReference type="ARBA" id="ARBA00022821"/>
    </source>
</evidence>
<evidence type="ECO:0000256" key="4">
    <source>
        <dbReference type="ARBA" id="ARBA00022679"/>
    </source>
</evidence>
<dbReference type="FunFam" id="2.60.200.40:FF:000007">
    <property type="entry name" value="diacylglycerol kinase"/>
    <property type="match status" value="1"/>
</dbReference>
<dbReference type="EC" id="2.7.1.107" evidence="11"/>
<organism evidence="14 15">
    <name type="scientific">Olea europaea subsp. europaea</name>
    <dbReference type="NCBI Taxonomy" id="158383"/>
    <lineage>
        <taxon>Eukaryota</taxon>
        <taxon>Viridiplantae</taxon>
        <taxon>Streptophyta</taxon>
        <taxon>Embryophyta</taxon>
        <taxon>Tracheophyta</taxon>
        <taxon>Spermatophyta</taxon>
        <taxon>Magnoliopsida</taxon>
        <taxon>eudicotyledons</taxon>
        <taxon>Gunneridae</taxon>
        <taxon>Pentapetalae</taxon>
        <taxon>asterids</taxon>
        <taxon>lamiids</taxon>
        <taxon>Lamiales</taxon>
        <taxon>Oleaceae</taxon>
        <taxon>Oleeae</taxon>
        <taxon>Olea</taxon>
    </lineage>
</organism>
<comment type="similarity">
    <text evidence="2 11">Belongs to the eukaryotic diacylglycerol kinase family.</text>
</comment>
<gene>
    <name evidence="14" type="ORF">OLEA9_A117567</name>
</gene>
<keyword evidence="4 11" id="KW-0808">Transferase</keyword>
<keyword evidence="9" id="KW-0346">Stress response</keyword>
<dbReference type="GO" id="GO:0005524">
    <property type="term" value="F:ATP binding"/>
    <property type="evidence" value="ECO:0007669"/>
    <property type="project" value="UniProtKB-KW"/>
</dbReference>
<dbReference type="InterPro" id="IPR016064">
    <property type="entry name" value="NAD/diacylglycerol_kinase_sf"/>
</dbReference>
<evidence type="ECO:0000256" key="5">
    <source>
        <dbReference type="ARBA" id="ARBA00022741"/>
    </source>
</evidence>
<dbReference type="SMART" id="SM00046">
    <property type="entry name" value="DAGKc"/>
    <property type="match status" value="1"/>
</dbReference>
<dbReference type="GO" id="GO:0004143">
    <property type="term" value="F:ATP-dependent diacylglycerol kinase activity"/>
    <property type="evidence" value="ECO:0007669"/>
    <property type="project" value="UniProtKB-EC"/>
</dbReference>
<evidence type="ECO:0000256" key="6">
    <source>
        <dbReference type="ARBA" id="ARBA00022777"/>
    </source>
</evidence>
<dbReference type="SUPFAM" id="SSF111331">
    <property type="entry name" value="NAD kinase/diacylglycerol kinase-like"/>
    <property type="match status" value="1"/>
</dbReference>
<name>A0A8S0QUJ2_OLEEU</name>
<evidence type="ECO:0000256" key="11">
    <source>
        <dbReference type="RuleBase" id="RU361128"/>
    </source>
</evidence>
<accession>A0A8S0QUJ2</accession>
<evidence type="ECO:0000256" key="8">
    <source>
        <dbReference type="ARBA" id="ARBA00022840"/>
    </source>
</evidence>
<dbReference type="GO" id="GO:0006952">
    <property type="term" value="P:defense response"/>
    <property type="evidence" value="ECO:0007669"/>
    <property type="project" value="UniProtKB-KW"/>
</dbReference>
<dbReference type="Gene3D" id="3.40.50.10330">
    <property type="entry name" value="Probable inorganic polyphosphate/atp-NAD kinase, domain 1"/>
    <property type="match status" value="1"/>
</dbReference>
<keyword evidence="5 11" id="KW-0547">Nucleotide-binding</keyword>
<dbReference type="Gramene" id="OE9A117567T1">
    <property type="protein sequence ID" value="OE9A117567C1"/>
    <property type="gene ID" value="OE9A117567"/>
</dbReference>
<keyword evidence="6 11" id="KW-0418">Kinase</keyword>
<dbReference type="Proteomes" id="UP000594638">
    <property type="component" value="Unassembled WGS sequence"/>
</dbReference>
<evidence type="ECO:0000256" key="1">
    <source>
        <dbReference type="ARBA" id="ARBA00001383"/>
    </source>
</evidence>
<evidence type="ECO:0000256" key="9">
    <source>
        <dbReference type="ARBA" id="ARBA00023016"/>
    </source>
</evidence>
<dbReference type="Gene3D" id="2.60.200.40">
    <property type="match status" value="1"/>
</dbReference>
<dbReference type="OrthoDB" id="242257at2759"/>
<dbReference type="PROSITE" id="PS50146">
    <property type="entry name" value="DAGK"/>
    <property type="match status" value="1"/>
</dbReference>
<evidence type="ECO:0000313" key="15">
    <source>
        <dbReference type="Proteomes" id="UP000594638"/>
    </source>
</evidence>
<evidence type="ECO:0000313" key="14">
    <source>
        <dbReference type="EMBL" id="CAA2969608.1"/>
    </source>
</evidence>
<dbReference type="AlphaFoldDB" id="A0A8S0QUJ2"/>
<dbReference type="Pfam" id="PF00609">
    <property type="entry name" value="DAGK_acc"/>
    <property type="match status" value="1"/>
</dbReference>
<keyword evidence="15" id="KW-1185">Reference proteome</keyword>
<sequence length="580" mass="65213">MGKELKQSLQSFLYRNQEPATSNSETIEILKEHCIPDYILLTESEKREECHVPEFPVIVFINSKSGGQLGGELLTTYRNLLNKNQVFDLGEKAPDKVLYQVYFNLEKLKQNGDKLSAEIQKRLRIIVAGGDGTAGWLLGVVSDLKLAHPPPIATVPLGTGNNLPFSFGWGKKNPGTNYQSVKAFLNQVKNANEMKVDSWHILMRMRAPKEEGSCDPIAPLELPHSLHAFRRVPQADELNEEGCLTFRGGFWNYFSIGMDAQVSYAFHTERKLHPDKFKSQLVNQSTYAKLGCTQGWFCTSLVHPSSRNIAQLAKVKIMKKPGQWIDLHIPRSIRSIVCLNLPSFSGGLNPWGSPNKKKLHSRDLTPPYVDDGFLEVVGFRDAWHGLVLLTPNGHGTRLAQANRIRFEFHKGAAEHTFMRIDGEPWKQPLPTDDDTVVVEISHFGQVSVLANVHCQSKSINAPDSPYRCEEDESDSNEEEFQDDSEERKKIARKAWIVAASIGAVEALKDQGVCRWNYPLRLLHNQAKKNLKSYYQTQILPPAGKFSSSAATAVVGKMKRSEKSMEKVMDLSCWGPNTVRF</sequence>
<keyword evidence="7" id="KW-0611">Plant defense</keyword>
<dbReference type="InterPro" id="IPR000756">
    <property type="entry name" value="Diacylglycerol_kin_accessory"/>
</dbReference>
<dbReference type="PANTHER" id="PTHR11255">
    <property type="entry name" value="DIACYLGLYCEROL KINASE"/>
    <property type="match status" value="1"/>
</dbReference>
<dbReference type="Pfam" id="PF12609">
    <property type="entry name" value="DUF3774"/>
    <property type="match status" value="1"/>
</dbReference>
<dbReference type="FunFam" id="3.40.50.10330:FF:000016">
    <property type="entry name" value="Diacylglycerol kinase"/>
    <property type="match status" value="1"/>
</dbReference>
<evidence type="ECO:0000259" key="13">
    <source>
        <dbReference type="PROSITE" id="PS50146"/>
    </source>
</evidence>
<dbReference type="InterPro" id="IPR017438">
    <property type="entry name" value="ATP-NAD_kinase_N"/>
</dbReference>
<dbReference type="InterPro" id="IPR001206">
    <property type="entry name" value="Diacylglycerol_kinase_cat_dom"/>
</dbReference>
<dbReference type="Pfam" id="PF00781">
    <property type="entry name" value="DAGK_cat"/>
    <property type="match status" value="1"/>
</dbReference>
<keyword evidence="8 11" id="KW-0067">ATP-binding</keyword>
<dbReference type="GO" id="GO:0016020">
    <property type="term" value="C:membrane"/>
    <property type="evidence" value="ECO:0007669"/>
    <property type="project" value="TreeGrafter"/>
</dbReference>
<evidence type="ECO:0000256" key="12">
    <source>
        <dbReference type="SAM" id="MobiDB-lite"/>
    </source>
</evidence>
<feature type="domain" description="DAGKc" evidence="13">
    <location>
        <begin position="52"/>
        <end position="205"/>
    </location>
</feature>
<dbReference type="EMBL" id="CACTIH010001946">
    <property type="protein sequence ID" value="CAA2969608.1"/>
    <property type="molecule type" value="Genomic_DNA"/>
</dbReference>
<dbReference type="PANTHER" id="PTHR11255:SF29">
    <property type="entry name" value="DIACYLGLYCEROL KINASE"/>
    <property type="match status" value="1"/>
</dbReference>
<comment type="subunit">
    <text evidence="3">Monomer.</text>
</comment>
<comment type="function">
    <text evidence="10">Phosphorylates the second messenger diacylglycerol (DAG) to generate phosphatidic acid (PA), another important signaling molecule. PA is required for plant development and responses to abiotic stress and pathogen attack. May be involved in the accumulation of PA during cold stress.</text>
</comment>
<feature type="region of interest" description="Disordered" evidence="12">
    <location>
        <begin position="460"/>
        <end position="485"/>
    </location>
</feature>
<evidence type="ECO:0000256" key="2">
    <source>
        <dbReference type="ARBA" id="ARBA00009280"/>
    </source>
</evidence>